<reference evidence="4 5" key="1">
    <citation type="submission" date="2016-10" db="EMBL/GenBank/DDBJ databases">
        <authorList>
            <person name="de Groot N.N."/>
        </authorList>
    </citation>
    <scope>NUCLEOTIDE SEQUENCE [LARGE SCALE GENOMIC DNA]</scope>
    <source>
        <strain evidence="4 5">NLAE-zl-C500</strain>
    </source>
</reference>
<evidence type="ECO:0000313" key="5">
    <source>
        <dbReference type="Proteomes" id="UP000183670"/>
    </source>
</evidence>
<name>A0A1G6GCR9_BACOV</name>
<dbReference type="SUPFAM" id="SSF63829">
    <property type="entry name" value="Calcium-dependent phosphotriesterase"/>
    <property type="match status" value="1"/>
</dbReference>
<proteinExistence type="predicted"/>
<evidence type="ECO:0000256" key="1">
    <source>
        <dbReference type="ARBA" id="ARBA00022737"/>
    </source>
</evidence>
<dbReference type="Gene3D" id="2.60.40.10">
    <property type="entry name" value="Immunoglobulins"/>
    <property type="match status" value="1"/>
</dbReference>
<dbReference type="Pfam" id="PF01833">
    <property type="entry name" value="TIG"/>
    <property type="match status" value="1"/>
</dbReference>
<dbReference type="InterPro" id="IPR014756">
    <property type="entry name" value="Ig_E-set"/>
</dbReference>
<dbReference type="AlphaFoldDB" id="A0A1G6GCR9"/>
<dbReference type="RefSeq" id="WP_074559611.1">
    <property type="nucleotide sequence ID" value="NZ_FMYE01000056.1"/>
</dbReference>
<accession>A0A1G6GCR9</accession>
<feature type="chain" id="PRO_5010357033" evidence="2">
    <location>
        <begin position="28"/>
        <end position="464"/>
    </location>
</feature>
<keyword evidence="2" id="KW-0732">Signal</keyword>
<protein>
    <submittedName>
        <fullName evidence="4">NHL repeat-containing protein</fullName>
    </submittedName>
</protein>
<dbReference type="SUPFAM" id="SSF81296">
    <property type="entry name" value="E set domains"/>
    <property type="match status" value="1"/>
</dbReference>
<dbReference type="InterPro" id="IPR001258">
    <property type="entry name" value="NHL_repeat"/>
</dbReference>
<keyword evidence="1" id="KW-0677">Repeat</keyword>
<dbReference type="Proteomes" id="UP000183670">
    <property type="component" value="Unassembled WGS sequence"/>
</dbReference>
<evidence type="ECO:0000256" key="2">
    <source>
        <dbReference type="SAM" id="SignalP"/>
    </source>
</evidence>
<evidence type="ECO:0000313" key="4">
    <source>
        <dbReference type="EMBL" id="SDB78966.1"/>
    </source>
</evidence>
<feature type="signal peptide" evidence="2">
    <location>
        <begin position="1"/>
        <end position="27"/>
    </location>
</feature>
<feature type="domain" description="IPT/TIG" evidence="3">
    <location>
        <begin position="45"/>
        <end position="114"/>
    </location>
</feature>
<dbReference type="CDD" id="cd00603">
    <property type="entry name" value="IPT_PCSR"/>
    <property type="match status" value="1"/>
</dbReference>
<dbReference type="InterPro" id="IPR002909">
    <property type="entry name" value="IPT_dom"/>
</dbReference>
<dbReference type="InterPro" id="IPR013783">
    <property type="entry name" value="Ig-like_fold"/>
</dbReference>
<dbReference type="Pfam" id="PF01436">
    <property type="entry name" value="NHL"/>
    <property type="match status" value="1"/>
</dbReference>
<sequence>MKMKTKNHVWHFLWGLLALVSFCFVSCKDDDEGGEQPFDPSKPVVISDFTPKEGGLGSRLVLYGDNFGNDVSKVKVTIGGQKASVIGVKNHNLYCFVPAKAYDGDIEVSILGDEGEEIAYAEAEDVFVYKKKMLVTTLIGETDPEIADENNNFDVKDGPWGDCGGLEKMEWMVFDPNNKDKLYVCGGAKTHRVVDFEEKTLGTIAFTGEAAGECNILSFSNSGELIVVRNITTDNKNGIFFFSPESNFTTQTKALYARGCRAAIPHPVNGEIYTSRYDKGWIGRYDPETGEYNPSFLQMYRASLDLYVVMHPTGNYMYIMVRNRHTIYRADYNWETKTFGTPYLACGKDGTTGCEDGVGSMVRLNQPQQGCFVKNPDYMGQTDEYDFYFVDKQNHCVRVMTPAGKVTLYAGRPNGDGTKGFNDGDLRTQARFNYPASIVYDEVRGYLLVGDSNNHRIRKIALEE</sequence>
<dbReference type="InterPro" id="IPR011042">
    <property type="entry name" value="6-blade_b-propeller_TolB-like"/>
</dbReference>
<dbReference type="PANTHER" id="PTHR13833">
    <property type="match status" value="1"/>
</dbReference>
<evidence type="ECO:0000259" key="3">
    <source>
        <dbReference type="Pfam" id="PF01833"/>
    </source>
</evidence>
<dbReference type="EMBL" id="FMYE01000056">
    <property type="protein sequence ID" value="SDB78966.1"/>
    <property type="molecule type" value="Genomic_DNA"/>
</dbReference>
<gene>
    <name evidence="4" type="ORF">SAMN05192581_105622</name>
</gene>
<dbReference type="Gene3D" id="2.120.10.30">
    <property type="entry name" value="TolB, C-terminal domain"/>
    <property type="match status" value="1"/>
</dbReference>
<dbReference type="PANTHER" id="PTHR13833:SF71">
    <property type="entry name" value="NHL DOMAIN-CONTAINING PROTEIN"/>
    <property type="match status" value="1"/>
</dbReference>
<organism evidence="4 5">
    <name type="scientific">Bacteroides ovatus</name>
    <dbReference type="NCBI Taxonomy" id="28116"/>
    <lineage>
        <taxon>Bacteria</taxon>
        <taxon>Pseudomonadati</taxon>
        <taxon>Bacteroidota</taxon>
        <taxon>Bacteroidia</taxon>
        <taxon>Bacteroidales</taxon>
        <taxon>Bacteroidaceae</taxon>
        <taxon>Bacteroides</taxon>
    </lineage>
</organism>